<reference evidence="1 6" key="2">
    <citation type="submission" date="2015-12" db="EMBL/GenBank/DDBJ databases">
        <title>Bacillus cereus Group isolate.</title>
        <authorList>
            <person name="Kovac J."/>
        </authorList>
    </citation>
    <scope>NUCLEOTIDE SEQUENCE [LARGE SCALE GENOMIC DNA]</scope>
    <source>
        <strain evidence="1 6">FSL W8-0275</strain>
    </source>
</reference>
<dbReference type="RefSeq" id="WP_000098301.1">
    <property type="nucleotide sequence ID" value="NZ_AP022857.1"/>
</dbReference>
<evidence type="ECO:0000313" key="9">
    <source>
        <dbReference type="Proteomes" id="UP000220226"/>
    </source>
</evidence>
<dbReference type="EMBL" id="NUJQ01000005">
    <property type="protein sequence ID" value="PGQ11257.1"/>
    <property type="molecule type" value="Genomic_DNA"/>
</dbReference>
<dbReference type="Proteomes" id="UP000220032">
    <property type="component" value="Unassembled WGS sequence"/>
</dbReference>
<dbReference type="OrthoDB" id="2941885at2"/>
<dbReference type="GO" id="GO:0016301">
    <property type="term" value="F:kinase activity"/>
    <property type="evidence" value="ECO:0007669"/>
    <property type="project" value="UniProtKB-KW"/>
</dbReference>
<keyword evidence="1" id="KW-0418">Kinase</keyword>
<dbReference type="EMBL" id="LJKE01000137">
    <property type="protein sequence ID" value="KZD49430.1"/>
    <property type="molecule type" value="Genomic_DNA"/>
</dbReference>
<keyword evidence="1" id="KW-0808">Transferase</keyword>
<evidence type="ECO:0000313" key="2">
    <source>
        <dbReference type="EMBL" id="KZD49430.1"/>
    </source>
</evidence>
<dbReference type="GeneID" id="92882670"/>
<evidence type="ECO:0000313" key="7">
    <source>
        <dbReference type="Proteomes" id="UP000076482"/>
    </source>
</evidence>
<comment type="caution">
    <text evidence="1">The sequence shown here is derived from an EMBL/GenBank/DDBJ whole genome shotgun (WGS) entry which is preliminary data.</text>
</comment>
<evidence type="ECO:0000313" key="1">
    <source>
        <dbReference type="EMBL" id="KXX92127.1"/>
    </source>
</evidence>
<evidence type="ECO:0000313" key="5">
    <source>
        <dbReference type="EMBL" id="PGQ11257.1"/>
    </source>
</evidence>
<dbReference type="Proteomes" id="UP000221438">
    <property type="component" value="Unassembled WGS sequence"/>
</dbReference>
<evidence type="ECO:0000313" key="6">
    <source>
        <dbReference type="Proteomes" id="UP000075591"/>
    </source>
</evidence>
<accession>A0A063CAV3</accession>
<evidence type="ECO:0000313" key="10">
    <source>
        <dbReference type="Proteomes" id="UP000221438"/>
    </source>
</evidence>
<name>A0A063CAV3_BACCE</name>
<evidence type="ECO:0000313" key="4">
    <source>
        <dbReference type="EMBL" id="PFE13904.1"/>
    </source>
</evidence>
<dbReference type="Proteomes" id="UP000076482">
    <property type="component" value="Unassembled WGS sequence"/>
</dbReference>
<proteinExistence type="predicted"/>
<evidence type="ECO:0000313" key="8">
    <source>
        <dbReference type="Proteomes" id="UP000220032"/>
    </source>
</evidence>
<dbReference type="EMBL" id="NTQT01000009">
    <property type="protein sequence ID" value="PFC75838.1"/>
    <property type="molecule type" value="Genomic_DNA"/>
</dbReference>
<protein>
    <submittedName>
        <fullName evidence="3">Fur-regulated basic protein FbpA</fullName>
    </submittedName>
    <submittedName>
        <fullName evidence="1">Histidine kinase</fullName>
    </submittedName>
</protein>
<dbReference type="AlphaFoldDB" id="A0A063CAV3"/>
<organism evidence="1 6">
    <name type="scientific">Bacillus cereus</name>
    <dbReference type="NCBI Taxonomy" id="1396"/>
    <lineage>
        <taxon>Bacteria</taxon>
        <taxon>Bacillati</taxon>
        <taxon>Bacillota</taxon>
        <taxon>Bacilli</taxon>
        <taxon>Bacillales</taxon>
        <taxon>Bacillaceae</taxon>
        <taxon>Bacillus</taxon>
        <taxon>Bacillus cereus group</taxon>
    </lineage>
</organism>
<sequence>MSSQLRFAVENRKRHLIDELIGAGVFKIRDRQLYELSLEELEKEYEDMEDYADIQA</sequence>
<dbReference type="PATRIC" id="fig|1396.419.peg.5469"/>
<dbReference type="EMBL" id="LOMT01000112">
    <property type="protein sequence ID" value="KXX92127.1"/>
    <property type="molecule type" value="Genomic_DNA"/>
</dbReference>
<reference evidence="2 7" key="1">
    <citation type="submission" date="2015-09" db="EMBL/GenBank/DDBJ databases">
        <title>Bacillus cereus food isolates.</title>
        <authorList>
            <person name="Boekhorst J."/>
        </authorList>
    </citation>
    <scope>NUCLEOTIDE SEQUENCE [LARGE SCALE GENOMIC DNA]</scope>
    <source>
        <strain evidence="2 7">B4088</strain>
    </source>
</reference>
<reference evidence="8 9" key="3">
    <citation type="submission" date="2017-09" db="EMBL/GenBank/DDBJ databases">
        <title>Large-scale bioinformatics analysis of Bacillus genomes uncovers conserved roles of natural products in bacterial physiology.</title>
        <authorList>
            <consortium name="Agbiome Team Llc"/>
            <person name="Bleich R.M."/>
            <person name="Grubbs K.J."/>
            <person name="Santa Maria K.C."/>
            <person name="Allen S.E."/>
            <person name="Farag S."/>
            <person name="Shank E.A."/>
            <person name="Bowers A."/>
        </authorList>
    </citation>
    <scope>NUCLEOTIDE SEQUENCE [LARGE SCALE GENOMIC DNA]</scope>
    <source>
        <strain evidence="4 8">AFS022681</strain>
        <strain evidence="3 9">AFS025165</strain>
        <strain evidence="5 10">AFS046104</strain>
    </source>
</reference>
<dbReference type="EMBL" id="NTRR01000025">
    <property type="protein sequence ID" value="PFE13904.1"/>
    <property type="molecule type" value="Genomic_DNA"/>
</dbReference>
<dbReference type="KEGG" id="bcef:BcrFT9_01445"/>
<dbReference type="Pfam" id="PF13076">
    <property type="entry name" value="Fur_reg_FbpA"/>
    <property type="match status" value="1"/>
</dbReference>
<dbReference type="OMA" id="ESEYKIC"/>
<dbReference type="InterPro" id="IPR025072">
    <property type="entry name" value="Fur_reg_FbpA"/>
</dbReference>
<gene>
    <name evidence="1" type="ORF">AT274_22400</name>
    <name evidence="2" type="ORF">B4088_6490</name>
    <name evidence="3" type="ORF">CN290_07215</name>
    <name evidence="4" type="ORF">CN307_16830</name>
    <name evidence="5" type="ORF">COA08_05610</name>
</gene>
<dbReference type="Proteomes" id="UP000220226">
    <property type="component" value="Unassembled WGS sequence"/>
</dbReference>
<dbReference type="Proteomes" id="UP000075591">
    <property type="component" value="Unassembled WGS sequence"/>
</dbReference>
<evidence type="ECO:0000313" key="3">
    <source>
        <dbReference type="EMBL" id="PFC75838.1"/>
    </source>
</evidence>